<dbReference type="InterPro" id="IPR006170">
    <property type="entry name" value="PBP/GOBP"/>
</dbReference>
<evidence type="ECO:0000313" key="1">
    <source>
        <dbReference type="EMBL" id="QDJ95982.1"/>
    </source>
</evidence>
<sequence length="124" mass="14066">MNLTVNLLDEECIEKSKNKSPSKHEDENSIDVQDVVEMNKYAVCLLKKSSIMDESGKVNGNFDIVKIVRNLYKKTDDISLGMAFILKSLAKCRYLSGPDHFTTATKIIKCLLENQEETVRCGQY</sequence>
<dbReference type="GO" id="GO:0005549">
    <property type="term" value="F:odorant binding"/>
    <property type="evidence" value="ECO:0007669"/>
    <property type="project" value="InterPro"/>
</dbReference>
<accession>A0A514TTZ2</accession>
<dbReference type="EMBL" id="MK990504">
    <property type="protein sequence ID" value="QDJ95982.1"/>
    <property type="molecule type" value="mRNA"/>
</dbReference>
<name>A0A514TTZ2_ENCFO</name>
<dbReference type="AlphaFoldDB" id="A0A514TTZ2"/>
<organism evidence="1">
    <name type="scientific">Encarsia formosa</name>
    <name type="common">Whitefly parasite</name>
    <dbReference type="NCBI Taxonomy" id="32400"/>
    <lineage>
        <taxon>Eukaryota</taxon>
        <taxon>Metazoa</taxon>
        <taxon>Ecdysozoa</taxon>
        <taxon>Arthropoda</taxon>
        <taxon>Hexapoda</taxon>
        <taxon>Insecta</taxon>
        <taxon>Pterygota</taxon>
        <taxon>Neoptera</taxon>
        <taxon>Endopterygota</taxon>
        <taxon>Hymenoptera</taxon>
        <taxon>Apocrita</taxon>
        <taxon>Proctotrupomorpha</taxon>
        <taxon>Chalcidoidea</taxon>
        <taxon>Aphelinidae</taxon>
        <taxon>Coccophaginae</taxon>
        <taxon>Encarsia</taxon>
    </lineage>
</organism>
<dbReference type="Gene3D" id="1.10.238.20">
    <property type="entry name" value="Pheromone/general odorant binding protein domain"/>
    <property type="match status" value="1"/>
</dbReference>
<proteinExistence type="evidence at transcript level"/>
<protein>
    <submittedName>
        <fullName evidence="1">Odorant-binding protein 39</fullName>
    </submittedName>
</protein>
<dbReference type="Pfam" id="PF01395">
    <property type="entry name" value="PBP_GOBP"/>
    <property type="match status" value="1"/>
</dbReference>
<reference evidence="1" key="1">
    <citation type="submission" date="2019-05" db="EMBL/GenBank/DDBJ databases">
        <title>The identification and expression analysis of odorant binding protein genes in Encarsia formosa by antennal transcriptome analysis.</title>
        <authorList>
            <person name="He Y."/>
        </authorList>
    </citation>
    <scope>NUCLEOTIDE SEQUENCE</scope>
    <source>
        <tissue evidence="1">Antenna</tissue>
    </source>
</reference>
<dbReference type="SUPFAM" id="SSF47565">
    <property type="entry name" value="Insect pheromone/odorant-binding proteins"/>
    <property type="match status" value="1"/>
</dbReference>
<dbReference type="InterPro" id="IPR036728">
    <property type="entry name" value="PBP_GOBP_sf"/>
</dbReference>